<dbReference type="GO" id="GO:0005524">
    <property type="term" value="F:ATP binding"/>
    <property type="evidence" value="ECO:0007669"/>
    <property type="project" value="UniProtKB-KW"/>
</dbReference>
<keyword evidence="7 9" id="KW-0472">Membrane</keyword>
<feature type="transmembrane region" description="Helical" evidence="9">
    <location>
        <begin position="179"/>
        <end position="199"/>
    </location>
</feature>
<dbReference type="InterPro" id="IPR003593">
    <property type="entry name" value="AAA+_ATPase"/>
</dbReference>
<dbReference type="OrthoDB" id="6500128at2759"/>
<dbReference type="GO" id="GO:0016020">
    <property type="term" value="C:membrane"/>
    <property type="evidence" value="ECO:0007669"/>
    <property type="project" value="UniProtKB-SubCell"/>
</dbReference>
<dbReference type="SMART" id="SM00382">
    <property type="entry name" value="AAA"/>
    <property type="match status" value="1"/>
</dbReference>
<dbReference type="PROSITE" id="PS50893">
    <property type="entry name" value="ABC_TRANSPORTER_2"/>
    <property type="match status" value="1"/>
</dbReference>
<evidence type="ECO:0000256" key="7">
    <source>
        <dbReference type="ARBA" id="ARBA00023136"/>
    </source>
</evidence>
<sequence length="612" mass="66598">MNGSIRSLQPTQTFENSSDAFKAESLESGTRAACDSESEPQGAGDQGPSTSDPSPLAVWVSFWVEATSQGPRKNTNAIYGATYVFLSIGGLLAFYSVLLYMFQIMVPRSARKLHQEQLQTTIHATHSFLNRTDPGMILNRFSQDMTLVDIELPSYAVQSFFYVFSCLAQGILVATGIKYMAALLPGILAVVYVLQKFYLRTSRQLRHLELEAKSPLYSHMLETCSGLLTIRAFGWERRFLESNLSLVNASQRPLYALYCVQRWLNLVLVLVVAALATLLVAFGTQLRDETSSSAMGVALVNVVNFAQTLANLITAWTSLETALGAIGRIKGFTTDVKHEDGPIPRVSPRDASSAPSDPITGPGTPGRLEISGASLAYEDSPPVLHDISLIIEPGMRVGICGRSGSGKSSLLLSILRMINCTEGSIALDGKSIDTIPSEDVRAAFIVVPQAPLLLPGSVRANLDPHSAFGDRGDDTIVPVLQDLGLWDTISEQGGLDTDVDAISLSHGQTRLLVIARAVLEGKARRGNKRIVLVDEVTNGLDAELSSLVMHALERAFVGYTLVAIAHQLETIVDYDRIAVLDAGRVVEWGKPAELLKHKEGWFKSLWEESRLR</sequence>
<evidence type="ECO:0000259" key="11">
    <source>
        <dbReference type="PROSITE" id="PS50929"/>
    </source>
</evidence>
<dbReference type="PANTHER" id="PTHR24223:SF399">
    <property type="entry name" value="ABC TRANSPORTER ATNG"/>
    <property type="match status" value="1"/>
</dbReference>
<dbReference type="AlphaFoldDB" id="A0A2P5HUF6"/>
<evidence type="ECO:0000256" key="1">
    <source>
        <dbReference type="ARBA" id="ARBA00004141"/>
    </source>
</evidence>
<dbReference type="SUPFAM" id="SSF90123">
    <property type="entry name" value="ABC transporter transmembrane region"/>
    <property type="match status" value="1"/>
</dbReference>
<dbReference type="SUPFAM" id="SSF52540">
    <property type="entry name" value="P-loop containing nucleoside triphosphate hydrolases"/>
    <property type="match status" value="1"/>
</dbReference>
<evidence type="ECO:0000256" key="6">
    <source>
        <dbReference type="ARBA" id="ARBA00022989"/>
    </source>
</evidence>
<dbReference type="EMBL" id="MAVT02000719">
    <property type="protein sequence ID" value="POS73877.1"/>
    <property type="molecule type" value="Genomic_DNA"/>
</dbReference>
<dbReference type="InterPro" id="IPR036640">
    <property type="entry name" value="ABC1_TM_sf"/>
</dbReference>
<name>A0A2P5HUF6_DIAHE</name>
<keyword evidence="6 9" id="KW-1133">Transmembrane helix</keyword>
<dbReference type="STRING" id="158607.A0A2P5HUF6"/>
<dbReference type="InterPro" id="IPR027417">
    <property type="entry name" value="P-loop_NTPase"/>
</dbReference>
<dbReference type="PROSITE" id="PS50929">
    <property type="entry name" value="ABC_TM1F"/>
    <property type="match status" value="1"/>
</dbReference>
<feature type="region of interest" description="Disordered" evidence="8">
    <location>
        <begin position="339"/>
        <end position="365"/>
    </location>
</feature>
<evidence type="ECO:0000256" key="5">
    <source>
        <dbReference type="ARBA" id="ARBA00022840"/>
    </source>
</evidence>
<dbReference type="Proteomes" id="UP000094444">
    <property type="component" value="Unassembled WGS sequence"/>
</dbReference>
<gene>
    <name evidence="12" type="ORF">DHEL01_v207731</name>
</gene>
<dbReference type="GO" id="GO:0140359">
    <property type="term" value="F:ABC-type transporter activity"/>
    <property type="evidence" value="ECO:0007669"/>
    <property type="project" value="InterPro"/>
</dbReference>
<keyword evidence="5" id="KW-0067">ATP-binding</keyword>
<dbReference type="Pfam" id="PF00005">
    <property type="entry name" value="ABC_tran"/>
    <property type="match status" value="1"/>
</dbReference>
<dbReference type="InterPro" id="IPR011527">
    <property type="entry name" value="ABC1_TM_dom"/>
</dbReference>
<evidence type="ECO:0000256" key="8">
    <source>
        <dbReference type="SAM" id="MobiDB-lite"/>
    </source>
</evidence>
<feature type="compositionally biased region" description="Polar residues" evidence="8">
    <location>
        <begin position="1"/>
        <end position="19"/>
    </location>
</feature>
<dbReference type="InParanoid" id="A0A2P5HUF6"/>
<protein>
    <submittedName>
        <fullName evidence="12">ABC transporter</fullName>
    </submittedName>
</protein>
<dbReference type="FunFam" id="1.20.1560.10:FF:000066">
    <property type="entry name" value="ABC multidrug transporter (Eurofung)"/>
    <property type="match status" value="1"/>
</dbReference>
<evidence type="ECO:0000256" key="2">
    <source>
        <dbReference type="ARBA" id="ARBA00022448"/>
    </source>
</evidence>
<feature type="compositionally biased region" description="Low complexity" evidence="8">
    <location>
        <begin position="344"/>
        <end position="358"/>
    </location>
</feature>
<dbReference type="PANTHER" id="PTHR24223">
    <property type="entry name" value="ATP-BINDING CASSETTE SUB-FAMILY C"/>
    <property type="match status" value="1"/>
</dbReference>
<feature type="domain" description="ABC transmembrane type-1" evidence="11">
    <location>
        <begin position="56"/>
        <end position="321"/>
    </location>
</feature>
<evidence type="ECO:0000256" key="9">
    <source>
        <dbReference type="SAM" id="Phobius"/>
    </source>
</evidence>
<evidence type="ECO:0000313" key="12">
    <source>
        <dbReference type="EMBL" id="POS73877.1"/>
    </source>
</evidence>
<keyword evidence="13" id="KW-1185">Reference proteome</keyword>
<evidence type="ECO:0000259" key="10">
    <source>
        <dbReference type="PROSITE" id="PS50893"/>
    </source>
</evidence>
<dbReference type="InterPro" id="IPR044726">
    <property type="entry name" value="ABCC_6TM_D2"/>
</dbReference>
<dbReference type="InterPro" id="IPR003439">
    <property type="entry name" value="ABC_transporter-like_ATP-bd"/>
</dbReference>
<feature type="region of interest" description="Disordered" evidence="8">
    <location>
        <begin position="1"/>
        <end position="53"/>
    </location>
</feature>
<comment type="subcellular location">
    <subcellularLocation>
        <location evidence="1">Membrane</location>
        <topology evidence="1">Multi-pass membrane protein</topology>
    </subcellularLocation>
</comment>
<dbReference type="Pfam" id="PF00664">
    <property type="entry name" value="ABC_membrane"/>
    <property type="match status" value="1"/>
</dbReference>
<keyword evidence="4" id="KW-0547">Nucleotide-binding</keyword>
<feature type="transmembrane region" description="Helical" evidence="9">
    <location>
        <begin position="263"/>
        <end position="283"/>
    </location>
</feature>
<evidence type="ECO:0000256" key="4">
    <source>
        <dbReference type="ARBA" id="ARBA00022741"/>
    </source>
</evidence>
<accession>A0A2P5HUF6</accession>
<dbReference type="GO" id="GO:0016887">
    <property type="term" value="F:ATP hydrolysis activity"/>
    <property type="evidence" value="ECO:0007669"/>
    <property type="project" value="InterPro"/>
</dbReference>
<feature type="transmembrane region" description="Helical" evidence="9">
    <location>
        <begin position="77"/>
        <end position="102"/>
    </location>
</feature>
<keyword evidence="2" id="KW-0813">Transport</keyword>
<evidence type="ECO:0000256" key="3">
    <source>
        <dbReference type="ARBA" id="ARBA00022692"/>
    </source>
</evidence>
<reference evidence="12" key="1">
    <citation type="submission" date="2017-09" db="EMBL/GenBank/DDBJ databases">
        <title>Polyketide synthases of a Diaporthe helianthi virulent isolate.</title>
        <authorList>
            <person name="Baroncelli R."/>
        </authorList>
    </citation>
    <scope>NUCLEOTIDE SEQUENCE [LARGE SCALE GENOMIC DNA]</scope>
    <source>
        <strain evidence="12">7/96</strain>
    </source>
</reference>
<comment type="caution">
    <text evidence="12">The sequence shown here is derived from an EMBL/GenBank/DDBJ whole genome shotgun (WGS) entry which is preliminary data.</text>
</comment>
<dbReference type="Gene3D" id="1.20.1560.10">
    <property type="entry name" value="ABC transporter type 1, transmembrane domain"/>
    <property type="match status" value="1"/>
</dbReference>
<feature type="domain" description="ABC transporter" evidence="10">
    <location>
        <begin position="368"/>
        <end position="607"/>
    </location>
</feature>
<proteinExistence type="predicted"/>
<dbReference type="Gene3D" id="3.40.50.300">
    <property type="entry name" value="P-loop containing nucleotide triphosphate hydrolases"/>
    <property type="match status" value="1"/>
</dbReference>
<evidence type="ECO:0000313" key="13">
    <source>
        <dbReference type="Proteomes" id="UP000094444"/>
    </source>
</evidence>
<keyword evidence="3 9" id="KW-0812">Transmembrane</keyword>
<dbReference type="InterPro" id="IPR050173">
    <property type="entry name" value="ABC_transporter_C-like"/>
</dbReference>
<organism evidence="12 13">
    <name type="scientific">Diaporthe helianthi</name>
    <dbReference type="NCBI Taxonomy" id="158607"/>
    <lineage>
        <taxon>Eukaryota</taxon>
        <taxon>Fungi</taxon>
        <taxon>Dikarya</taxon>
        <taxon>Ascomycota</taxon>
        <taxon>Pezizomycotina</taxon>
        <taxon>Sordariomycetes</taxon>
        <taxon>Sordariomycetidae</taxon>
        <taxon>Diaporthales</taxon>
        <taxon>Diaporthaceae</taxon>
        <taxon>Diaporthe</taxon>
    </lineage>
</organism>
<dbReference type="CDD" id="cd18580">
    <property type="entry name" value="ABC_6TM_ABCC_D2"/>
    <property type="match status" value="1"/>
</dbReference>